<proteinExistence type="predicted"/>
<organism evidence="2 3">
    <name type="scientific">Candidatus Auribacter fodinae</name>
    <dbReference type="NCBI Taxonomy" id="2093366"/>
    <lineage>
        <taxon>Bacteria</taxon>
        <taxon>Pseudomonadati</taxon>
        <taxon>Candidatus Auribacterota</taxon>
        <taxon>Candidatus Auribacteria</taxon>
        <taxon>Candidatus Auribacterales</taxon>
        <taxon>Candidatus Auribacteraceae</taxon>
        <taxon>Candidatus Auribacter</taxon>
    </lineage>
</organism>
<sequence>MARAQFPALSIGFLILFLTLAVVLLAVFLIPLVTVAINLTILYFIFLHLRAEFTKRKRQESYLIGLVAALLLVVLIGNLLPVWKITTVAILTLLLGKLYIAATKP</sequence>
<gene>
    <name evidence="2" type="ORF">C4541_11575</name>
</gene>
<keyword evidence="1" id="KW-1133">Transmembrane helix</keyword>
<name>A0A3A4QWV8_9BACT</name>
<accession>A0A3A4QWV8</accession>
<evidence type="ECO:0000313" key="3">
    <source>
        <dbReference type="Proteomes" id="UP000266426"/>
    </source>
</evidence>
<reference evidence="2 3" key="1">
    <citation type="journal article" date="2017" name="ISME J.">
        <title>Energy and carbon metabolisms in a deep terrestrial subsurface fluid microbial community.</title>
        <authorList>
            <person name="Momper L."/>
            <person name="Jungbluth S.P."/>
            <person name="Lee M.D."/>
            <person name="Amend J.P."/>
        </authorList>
    </citation>
    <scope>NUCLEOTIDE SEQUENCE [LARGE SCALE GENOMIC DNA]</scope>
    <source>
        <strain evidence="2">SURF_26</strain>
    </source>
</reference>
<dbReference type="EMBL" id="QZJZ01000091">
    <property type="protein sequence ID" value="RJP56763.1"/>
    <property type="molecule type" value="Genomic_DNA"/>
</dbReference>
<evidence type="ECO:0000256" key="1">
    <source>
        <dbReference type="SAM" id="Phobius"/>
    </source>
</evidence>
<dbReference type="Proteomes" id="UP000266426">
    <property type="component" value="Unassembled WGS sequence"/>
</dbReference>
<keyword evidence="1" id="KW-0472">Membrane</keyword>
<comment type="caution">
    <text evidence="2">The sequence shown here is derived from an EMBL/GenBank/DDBJ whole genome shotgun (WGS) entry which is preliminary data.</text>
</comment>
<evidence type="ECO:0000313" key="2">
    <source>
        <dbReference type="EMBL" id="RJP56763.1"/>
    </source>
</evidence>
<keyword evidence="1" id="KW-0812">Transmembrane</keyword>
<dbReference type="AlphaFoldDB" id="A0A3A4QWV8"/>
<protein>
    <submittedName>
        <fullName evidence="2">Uncharacterized protein</fullName>
    </submittedName>
</protein>
<feature type="transmembrane region" description="Helical" evidence="1">
    <location>
        <begin position="61"/>
        <end position="79"/>
    </location>
</feature>
<feature type="transmembrane region" description="Helical" evidence="1">
    <location>
        <begin position="7"/>
        <end position="26"/>
    </location>
</feature>